<comment type="caution">
    <text evidence="4">The sequence shown here is derived from an EMBL/GenBank/DDBJ whole genome shotgun (WGS) entry which is preliminary data.</text>
</comment>
<evidence type="ECO:0000313" key="5">
    <source>
        <dbReference type="Proteomes" id="UP000002985"/>
    </source>
</evidence>
<dbReference type="InterPro" id="IPR002618">
    <property type="entry name" value="UDPGP_fam"/>
</dbReference>
<dbReference type="Pfam" id="PF01704">
    <property type="entry name" value="UDPGP"/>
    <property type="match status" value="1"/>
</dbReference>
<dbReference type="InterPro" id="IPR039741">
    <property type="entry name" value="UDP-sugar_pyrophosphorylase"/>
</dbReference>
<evidence type="ECO:0000256" key="3">
    <source>
        <dbReference type="ARBA" id="ARBA00022695"/>
    </source>
</evidence>
<dbReference type="PANTHER" id="PTHR11952">
    <property type="entry name" value="UDP- GLUCOSE PYROPHOSPHORYLASE"/>
    <property type="match status" value="1"/>
</dbReference>
<sequence>MSFQKEFIPYKLRLNRKILEKEYPNYKKHIKNTFEAKQQHVFTWWDEISSGEKELLLAQVASIDFQLIEKLFHQNLRKTASAIQGSLLPPHVISVPSNTLERELAEAAKQIGESSLRKGETAILTVAGGDGSRLGGNGPKGTICIAPISGKSIFQLHAEKIHALQQRYGIPVPWYIMTSETNNQVTQDFFQSHHFFGLDDRQVCFFTQGMLPVVDLHGKVLMNSKSNIVMSPNGHGGVIIALREKGILADMKRRGVRQIFYHQIDNVLIKMADPVFLGYHAGSKAEISLKVVKKRHAEEKVGIVGYIDGRLHIAEYSELSQEDMYARNGNGMLKYNAGSIGVHMIHIDFLEKVYRMENSLPYHVAFKKVSCLNEKGDMVNPEKNNAVKFESFIFDILRYVKQGVVMEVLREEEFSPVKNSEGDDSPATAKRDIVNLFGRWLRNTGISIPTDPQGNVIGLIEISPHFALDEEELRSKIDTQFQFDGLLNLKEHLRIDRQKCMNILSPT</sequence>
<dbReference type="SUPFAM" id="SSF53448">
    <property type="entry name" value="Nucleotide-diphospho-sugar transferases"/>
    <property type="match status" value="1"/>
</dbReference>
<organism evidence="4 5">
    <name type="scientific">Candidatus Jettenia caeni</name>
    <dbReference type="NCBI Taxonomy" id="247490"/>
    <lineage>
        <taxon>Bacteria</taxon>
        <taxon>Pseudomonadati</taxon>
        <taxon>Planctomycetota</taxon>
        <taxon>Candidatus Brocadiia</taxon>
        <taxon>Candidatus Brocadiales</taxon>
        <taxon>Candidatus Brocadiaceae</taxon>
        <taxon>Candidatus Jettenia</taxon>
    </lineage>
</organism>
<dbReference type="Proteomes" id="UP000002985">
    <property type="component" value="Unassembled WGS sequence"/>
</dbReference>
<proteinExistence type="inferred from homology"/>
<dbReference type="OrthoDB" id="9806910at2"/>
<evidence type="ECO:0000256" key="2">
    <source>
        <dbReference type="ARBA" id="ARBA00022679"/>
    </source>
</evidence>
<keyword evidence="2" id="KW-0808">Transferase</keyword>
<name>I3INJ5_9BACT</name>
<reference evidence="4 5" key="1">
    <citation type="journal article" date="2012" name="FEBS Lett.">
        <title>Anammox organism KSU-1 expresses a NirK-type copper-containing nitrite reductase instead of a NirS-type with cytochrome cd1.</title>
        <authorList>
            <person name="Hira D."/>
            <person name="Toh H."/>
            <person name="Migita C.T."/>
            <person name="Okubo H."/>
            <person name="Nishiyama T."/>
            <person name="Hattori M."/>
            <person name="Furukawa K."/>
            <person name="Fujii T."/>
        </authorList>
    </citation>
    <scope>NUCLEOTIDE SEQUENCE [LARGE SCALE GENOMIC DNA]</scope>
</reference>
<dbReference type="EMBL" id="BAFH01000003">
    <property type="protein sequence ID" value="GAB63290.1"/>
    <property type="molecule type" value="Genomic_DNA"/>
</dbReference>
<keyword evidence="3" id="KW-0548">Nucleotidyltransferase</keyword>
<evidence type="ECO:0000256" key="1">
    <source>
        <dbReference type="ARBA" id="ARBA00010401"/>
    </source>
</evidence>
<evidence type="ECO:0000313" key="4">
    <source>
        <dbReference type="EMBL" id="GAB63290.1"/>
    </source>
</evidence>
<dbReference type="InterPro" id="IPR029044">
    <property type="entry name" value="Nucleotide-diphossugar_trans"/>
</dbReference>
<dbReference type="PANTHER" id="PTHR11952:SF2">
    <property type="entry name" value="LD24639P"/>
    <property type="match status" value="1"/>
</dbReference>
<dbReference type="STRING" id="247490.KSU1_C1694"/>
<dbReference type="eggNOG" id="COG4284">
    <property type="taxonomic scope" value="Bacteria"/>
</dbReference>
<accession>I3INJ5</accession>
<keyword evidence="5" id="KW-1185">Reference proteome</keyword>
<comment type="similarity">
    <text evidence="1">Belongs to the UDPGP type 1 family.</text>
</comment>
<dbReference type="CDD" id="cd04193">
    <property type="entry name" value="UDPGlcNAc_PPase"/>
    <property type="match status" value="1"/>
</dbReference>
<dbReference type="AlphaFoldDB" id="I3INJ5"/>
<dbReference type="Gene3D" id="3.90.550.10">
    <property type="entry name" value="Spore Coat Polysaccharide Biosynthesis Protein SpsA, Chain A"/>
    <property type="match status" value="1"/>
</dbReference>
<dbReference type="GO" id="GO:0070569">
    <property type="term" value="F:uridylyltransferase activity"/>
    <property type="evidence" value="ECO:0007669"/>
    <property type="project" value="InterPro"/>
</dbReference>
<gene>
    <name evidence="4" type="ORF">KSU1_C1694</name>
</gene>
<protein>
    <submittedName>
        <fullName evidence="4">UDP-N-acetylhexosamine pyrophosphorylase</fullName>
    </submittedName>
</protein>